<accession>A0A4V4H3X6</accession>
<evidence type="ECO:0000313" key="2">
    <source>
        <dbReference type="EMBL" id="THU49986.1"/>
    </source>
</evidence>
<organism evidence="2 3">
    <name type="scientific">Musa balbisiana</name>
    <name type="common">Banana</name>
    <dbReference type="NCBI Taxonomy" id="52838"/>
    <lineage>
        <taxon>Eukaryota</taxon>
        <taxon>Viridiplantae</taxon>
        <taxon>Streptophyta</taxon>
        <taxon>Embryophyta</taxon>
        <taxon>Tracheophyta</taxon>
        <taxon>Spermatophyta</taxon>
        <taxon>Magnoliopsida</taxon>
        <taxon>Liliopsida</taxon>
        <taxon>Zingiberales</taxon>
        <taxon>Musaceae</taxon>
        <taxon>Musa</taxon>
    </lineage>
</organism>
<sequence>MTLTASFSNAARLPLGRSRNRSSTSSTQPPSLHRYRSPLLFIIAAFFYTPADFSYISLTVVSLSTAADFTAISQRTAASTISGTLRKRNKDLLLIIMHG</sequence>
<reference evidence="2 3" key="1">
    <citation type="journal article" date="2019" name="Nat. Plants">
        <title>Genome sequencing of Musa balbisiana reveals subgenome evolution and function divergence in polyploid bananas.</title>
        <authorList>
            <person name="Yao X."/>
        </authorList>
    </citation>
    <scope>NUCLEOTIDE SEQUENCE [LARGE SCALE GENOMIC DNA]</scope>
    <source>
        <strain evidence="3">cv. DH-PKW</strain>
        <tissue evidence="2">Leaves</tissue>
    </source>
</reference>
<feature type="region of interest" description="Disordered" evidence="1">
    <location>
        <begin position="1"/>
        <end position="31"/>
    </location>
</feature>
<comment type="caution">
    <text evidence="2">The sequence shown here is derived from an EMBL/GenBank/DDBJ whole genome shotgun (WGS) entry which is preliminary data.</text>
</comment>
<gene>
    <name evidence="2" type="ORF">C4D60_Mb06t15330</name>
</gene>
<evidence type="ECO:0000256" key="1">
    <source>
        <dbReference type="SAM" id="MobiDB-lite"/>
    </source>
</evidence>
<name>A0A4V4H3X6_MUSBA</name>
<dbReference type="AlphaFoldDB" id="A0A4V4H3X6"/>
<keyword evidence="3" id="KW-1185">Reference proteome</keyword>
<evidence type="ECO:0000313" key="3">
    <source>
        <dbReference type="Proteomes" id="UP000317650"/>
    </source>
</evidence>
<dbReference type="Proteomes" id="UP000317650">
    <property type="component" value="Chromosome 6"/>
</dbReference>
<protein>
    <submittedName>
        <fullName evidence="2">Uncharacterized protein</fullName>
    </submittedName>
</protein>
<proteinExistence type="predicted"/>
<dbReference type="EMBL" id="PYDT01000009">
    <property type="protein sequence ID" value="THU49986.1"/>
    <property type="molecule type" value="Genomic_DNA"/>
</dbReference>